<dbReference type="GO" id="GO:0008270">
    <property type="term" value="F:zinc ion binding"/>
    <property type="evidence" value="ECO:0007669"/>
    <property type="project" value="UniProtKB-KW"/>
</dbReference>
<feature type="region of interest" description="Disordered" evidence="8">
    <location>
        <begin position="70"/>
        <end position="98"/>
    </location>
</feature>
<keyword evidence="3" id="KW-0677">Repeat</keyword>
<dbReference type="InterPro" id="IPR013087">
    <property type="entry name" value="Znf_C2H2_type"/>
</dbReference>
<comment type="subcellular location">
    <subcellularLocation>
        <location evidence="1">Nucleus</location>
    </subcellularLocation>
</comment>
<dbReference type="PROSITE" id="PS50157">
    <property type="entry name" value="ZINC_FINGER_C2H2_2"/>
    <property type="match status" value="2"/>
</dbReference>
<dbReference type="Proteomes" id="UP000078561">
    <property type="component" value="Unassembled WGS sequence"/>
</dbReference>
<dbReference type="PANTHER" id="PTHR14003:SF19">
    <property type="entry name" value="YY2 TRANSCRIPTION FACTOR"/>
    <property type="match status" value="1"/>
</dbReference>
<keyword evidence="6" id="KW-0539">Nucleus</keyword>
<evidence type="ECO:0000313" key="11">
    <source>
        <dbReference type="Proteomes" id="UP000078561"/>
    </source>
</evidence>
<dbReference type="PROSITE" id="PS00028">
    <property type="entry name" value="ZINC_FINGER_C2H2_1"/>
    <property type="match status" value="2"/>
</dbReference>
<dbReference type="GO" id="GO:0000785">
    <property type="term" value="C:chromatin"/>
    <property type="evidence" value="ECO:0007669"/>
    <property type="project" value="TreeGrafter"/>
</dbReference>
<feature type="domain" description="C2H2-type" evidence="9">
    <location>
        <begin position="363"/>
        <end position="392"/>
    </location>
</feature>
<dbReference type="AlphaFoldDB" id="A0A168S162"/>
<dbReference type="SMART" id="SM00355">
    <property type="entry name" value="ZnF_C2H2"/>
    <property type="match status" value="2"/>
</dbReference>
<dbReference type="InParanoid" id="A0A168S162"/>
<dbReference type="Gene3D" id="3.30.160.60">
    <property type="entry name" value="Classic Zinc Finger"/>
    <property type="match status" value="2"/>
</dbReference>
<evidence type="ECO:0000256" key="8">
    <source>
        <dbReference type="SAM" id="MobiDB-lite"/>
    </source>
</evidence>
<evidence type="ECO:0000256" key="3">
    <source>
        <dbReference type="ARBA" id="ARBA00022737"/>
    </source>
</evidence>
<organism evidence="10">
    <name type="scientific">Absidia glauca</name>
    <name type="common">Pin mould</name>
    <dbReference type="NCBI Taxonomy" id="4829"/>
    <lineage>
        <taxon>Eukaryota</taxon>
        <taxon>Fungi</taxon>
        <taxon>Fungi incertae sedis</taxon>
        <taxon>Mucoromycota</taxon>
        <taxon>Mucoromycotina</taxon>
        <taxon>Mucoromycetes</taxon>
        <taxon>Mucorales</taxon>
        <taxon>Cunninghamellaceae</taxon>
        <taxon>Absidia</taxon>
    </lineage>
</organism>
<dbReference type="STRING" id="4829.A0A168S162"/>
<keyword evidence="5" id="KW-0862">Zinc</keyword>
<feature type="compositionally biased region" description="Low complexity" evidence="8">
    <location>
        <begin position="239"/>
        <end position="251"/>
    </location>
</feature>
<dbReference type="GO" id="GO:0000978">
    <property type="term" value="F:RNA polymerase II cis-regulatory region sequence-specific DNA binding"/>
    <property type="evidence" value="ECO:0007669"/>
    <property type="project" value="TreeGrafter"/>
</dbReference>
<dbReference type="FunFam" id="3.30.160.60:FF:000145">
    <property type="entry name" value="Zinc finger protein 574"/>
    <property type="match status" value="1"/>
</dbReference>
<sequence>MLSVYSGMDTNFTQSFPTPFGLARSRVGSFELQEVFRHQHQHQLSLPSHSNMATASVSLVEPMMQSTLTMMPPSTLTTTPTPSLSSTSSSSSHSSSNPQIYYDGYTPPYAPLSASASPLLNDSWAYATPTDLFSESTYQSFSSQPLVQQHDQEKQFVYSPTDPSLYDQPTRKECHQPYSDCTIATLSPVSTSHVYDPVPSLLYTSAYSSSSYHYNDRSTLQSGNEPLSQPLPIHSPTTSFSSSSSSSSSSSQLSNKRKRDPSPLPMMNKKAHRSPPSGNNSSEAIYQQPYHHHPSSKQHEHSRCPPSSSPYPTMNMISSFPTRVNLSTSKSPKRYVCHICSKKFTRPSSLTTHIYSHTGEKPFKCPMDGCGRHFSVVSNLRRHAKIHTLPLPKY</sequence>
<dbReference type="EMBL" id="LT554760">
    <property type="protein sequence ID" value="SAM07665.1"/>
    <property type="molecule type" value="Genomic_DNA"/>
</dbReference>
<evidence type="ECO:0000256" key="1">
    <source>
        <dbReference type="ARBA" id="ARBA00004123"/>
    </source>
</evidence>
<dbReference type="GO" id="GO:0031519">
    <property type="term" value="C:PcG protein complex"/>
    <property type="evidence" value="ECO:0007669"/>
    <property type="project" value="TreeGrafter"/>
</dbReference>
<proteinExistence type="predicted"/>
<dbReference type="GO" id="GO:0000981">
    <property type="term" value="F:DNA-binding transcription factor activity, RNA polymerase II-specific"/>
    <property type="evidence" value="ECO:0007669"/>
    <property type="project" value="TreeGrafter"/>
</dbReference>
<evidence type="ECO:0000256" key="7">
    <source>
        <dbReference type="PROSITE-ProRule" id="PRU00042"/>
    </source>
</evidence>
<keyword evidence="4 7" id="KW-0863">Zinc-finger</keyword>
<evidence type="ECO:0000259" key="9">
    <source>
        <dbReference type="PROSITE" id="PS50157"/>
    </source>
</evidence>
<reference evidence="10" key="1">
    <citation type="submission" date="2016-04" db="EMBL/GenBank/DDBJ databases">
        <authorList>
            <person name="Evans L.H."/>
            <person name="Alamgir A."/>
            <person name="Owens N."/>
            <person name="Weber N.D."/>
            <person name="Virtaneva K."/>
            <person name="Barbian K."/>
            <person name="Babar A."/>
            <person name="Rosenke K."/>
        </authorList>
    </citation>
    <scope>NUCLEOTIDE SEQUENCE [LARGE SCALE GENOMIC DNA]</scope>
    <source>
        <strain evidence="10">CBS 101.48</strain>
    </source>
</reference>
<accession>A0A168S162</accession>
<name>A0A168S162_ABSGL</name>
<feature type="domain" description="C2H2-type" evidence="9">
    <location>
        <begin position="335"/>
        <end position="362"/>
    </location>
</feature>
<feature type="compositionally biased region" description="Low complexity" evidence="8">
    <location>
        <begin position="70"/>
        <end position="96"/>
    </location>
</feature>
<keyword evidence="2" id="KW-0479">Metal-binding</keyword>
<evidence type="ECO:0000256" key="6">
    <source>
        <dbReference type="ARBA" id="ARBA00023242"/>
    </source>
</evidence>
<dbReference type="Pfam" id="PF00096">
    <property type="entry name" value="zf-C2H2"/>
    <property type="match status" value="2"/>
</dbReference>
<dbReference type="InterPro" id="IPR036236">
    <property type="entry name" value="Znf_C2H2_sf"/>
</dbReference>
<protein>
    <recommendedName>
        <fullName evidence="9">C2H2-type domain-containing protein</fullName>
    </recommendedName>
</protein>
<dbReference type="GO" id="GO:0005667">
    <property type="term" value="C:transcription regulator complex"/>
    <property type="evidence" value="ECO:0007669"/>
    <property type="project" value="TreeGrafter"/>
</dbReference>
<keyword evidence="11" id="KW-1185">Reference proteome</keyword>
<feature type="compositionally biased region" description="Polar residues" evidence="8">
    <location>
        <begin position="217"/>
        <end position="227"/>
    </location>
</feature>
<dbReference type="SUPFAM" id="SSF57667">
    <property type="entry name" value="beta-beta-alpha zinc fingers"/>
    <property type="match status" value="1"/>
</dbReference>
<gene>
    <name evidence="10" type="primary">ABSGL_13308.1 scaffold 13659</name>
</gene>
<evidence type="ECO:0000256" key="5">
    <source>
        <dbReference type="ARBA" id="ARBA00022833"/>
    </source>
</evidence>
<evidence type="ECO:0000256" key="2">
    <source>
        <dbReference type="ARBA" id="ARBA00022723"/>
    </source>
</evidence>
<dbReference type="PANTHER" id="PTHR14003">
    <property type="entry name" value="TRANSCRIPTIONAL REPRESSOR PROTEIN YY"/>
    <property type="match status" value="1"/>
</dbReference>
<feature type="region of interest" description="Disordered" evidence="8">
    <location>
        <begin position="215"/>
        <end position="312"/>
    </location>
</feature>
<feature type="compositionally biased region" description="Polar residues" evidence="8">
    <location>
        <begin position="276"/>
        <end position="285"/>
    </location>
</feature>
<dbReference type="OrthoDB" id="6077919at2759"/>
<evidence type="ECO:0000256" key="4">
    <source>
        <dbReference type="ARBA" id="ARBA00022771"/>
    </source>
</evidence>
<dbReference type="FunFam" id="3.30.160.60:FF:001102">
    <property type="entry name" value="Transcription factor IIIA"/>
    <property type="match status" value="1"/>
</dbReference>
<evidence type="ECO:0000313" key="10">
    <source>
        <dbReference type="EMBL" id="SAM07665.1"/>
    </source>
</evidence>